<dbReference type="EMBL" id="QZWG01000010">
    <property type="protein sequence ID" value="RZB85896.1"/>
    <property type="molecule type" value="Genomic_DNA"/>
</dbReference>
<accession>A0A445IIP6</accession>
<dbReference type="PANTHER" id="PTHR31374:SF9">
    <property type="entry name" value="AUXIN-RESPONSIVE FAMILY PROTEIN"/>
    <property type="match status" value="1"/>
</dbReference>
<evidence type="ECO:0000313" key="2">
    <source>
        <dbReference type="EMBL" id="RZB85896.1"/>
    </source>
</evidence>
<dbReference type="Proteomes" id="UP000289340">
    <property type="component" value="Chromosome 10"/>
</dbReference>
<gene>
    <name evidence="2" type="ORF">D0Y65_026122</name>
</gene>
<dbReference type="GO" id="GO:0009733">
    <property type="term" value="P:response to auxin"/>
    <property type="evidence" value="ECO:0007669"/>
    <property type="project" value="InterPro"/>
</dbReference>
<dbReference type="Gramene" id="XM_028326815.1">
    <property type="protein sequence ID" value="XP_028182616.1"/>
    <property type="gene ID" value="LOC114369579"/>
</dbReference>
<reference evidence="2 3" key="1">
    <citation type="submission" date="2018-09" db="EMBL/GenBank/DDBJ databases">
        <title>A high-quality reference genome of wild soybean provides a powerful tool to mine soybean genomes.</title>
        <authorList>
            <person name="Xie M."/>
            <person name="Chung C.Y.L."/>
            <person name="Li M.-W."/>
            <person name="Wong F.-L."/>
            <person name="Chan T.-F."/>
            <person name="Lam H.-M."/>
        </authorList>
    </citation>
    <scope>NUCLEOTIDE SEQUENCE [LARGE SCALE GENOMIC DNA]</scope>
    <source>
        <strain evidence="3">cv. W05</strain>
        <tissue evidence="2">Hypocotyl of etiolated seedlings</tissue>
    </source>
</reference>
<dbReference type="AlphaFoldDB" id="A0A445IIP6"/>
<comment type="similarity">
    <text evidence="1">Belongs to the ARG7 family.</text>
</comment>
<name>A0A445IIP6_GLYSO</name>
<dbReference type="InterPro" id="IPR003676">
    <property type="entry name" value="SAUR_fam"/>
</dbReference>
<dbReference type="PANTHER" id="PTHR31374">
    <property type="entry name" value="AUXIN-INDUCED PROTEIN-LIKE-RELATED"/>
    <property type="match status" value="1"/>
</dbReference>
<protein>
    <submittedName>
        <fullName evidence="2">Auxin-responsive protein SAUR50</fullName>
    </submittedName>
</protein>
<evidence type="ECO:0000313" key="3">
    <source>
        <dbReference type="Proteomes" id="UP000289340"/>
    </source>
</evidence>
<comment type="caution">
    <text evidence="2">The sequence shown here is derived from an EMBL/GenBank/DDBJ whole genome shotgun (WGS) entry which is preliminary data.</text>
</comment>
<sequence length="125" mass="14320">MKSRFLRGCLNKCKKMCLNKCISCEDCCEWALWSSSNFHEACSNNIPSDVPKGHLVVYVGENHKRYVIKVALLHHPLFRALLDQAQEEYDFIADSKLCIPCDEHLFLSVLRCASSPQNQRVCLCL</sequence>
<dbReference type="Pfam" id="PF02519">
    <property type="entry name" value="Auxin_inducible"/>
    <property type="match status" value="1"/>
</dbReference>
<keyword evidence="3" id="KW-1185">Reference proteome</keyword>
<evidence type="ECO:0000256" key="1">
    <source>
        <dbReference type="ARBA" id="ARBA00006974"/>
    </source>
</evidence>
<organism evidence="2 3">
    <name type="scientific">Glycine soja</name>
    <name type="common">Wild soybean</name>
    <dbReference type="NCBI Taxonomy" id="3848"/>
    <lineage>
        <taxon>Eukaryota</taxon>
        <taxon>Viridiplantae</taxon>
        <taxon>Streptophyta</taxon>
        <taxon>Embryophyta</taxon>
        <taxon>Tracheophyta</taxon>
        <taxon>Spermatophyta</taxon>
        <taxon>Magnoliopsida</taxon>
        <taxon>eudicotyledons</taxon>
        <taxon>Gunneridae</taxon>
        <taxon>Pentapetalae</taxon>
        <taxon>rosids</taxon>
        <taxon>fabids</taxon>
        <taxon>Fabales</taxon>
        <taxon>Fabaceae</taxon>
        <taxon>Papilionoideae</taxon>
        <taxon>50 kb inversion clade</taxon>
        <taxon>NPAAA clade</taxon>
        <taxon>indigoferoid/millettioid clade</taxon>
        <taxon>Phaseoleae</taxon>
        <taxon>Glycine</taxon>
        <taxon>Glycine subgen. Soja</taxon>
    </lineage>
</organism>
<proteinExistence type="inferred from homology"/>